<evidence type="ECO:0000313" key="3">
    <source>
        <dbReference type="Proteomes" id="UP001165080"/>
    </source>
</evidence>
<gene>
    <name evidence="2" type="primary">PLEST010562</name>
    <name evidence="2" type="ORF">PLESTB_001574800</name>
</gene>
<feature type="compositionally biased region" description="Low complexity" evidence="1">
    <location>
        <begin position="154"/>
        <end position="178"/>
    </location>
</feature>
<feature type="compositionally biased region" description="Polar residues" evidence="1">
    <location>
        <begin position="55"/>
        <end position="64"/>
    </location>
</feature>
<feature type="compositionally biased region" description="Low complexity" evidence="1">
    <location>
        <begin position="688"/>
        <end position="700"/>
    </location>
</feature>
<dbReference type="EMBL" id="BRXU01000032">
    <property type="protein sequence ID" value="GLC60108.1"/>
    <property type="molecule type" value="Genomic_DNA"/>
</dbReference>
<feature type="compositionally biased region" description="Basic residues" evidence="1">
    <location>
        <begin position="23"/>
        <end position="33"/>
    </location>
</feature>
<proteinExistence type="predicted"/>
<feature type="region of interest" description="Disordered" evidence="1">
    <location>
        <begin position="921"/>
        <end position="991"/>
    </location>
</feature>
<feature type="region of interest" description="Disordered" evidence="1">
    <location>
        <begin position="855"/>
        <end position="884"/>
    </location>
</feature>
<organism evidence="2 3">
    <name type="scientific">Pleodorina starrii</name>
    <dbReference type="NCBI Taxonomy" id="330485"/>
    <lineage>
        <taxon>Eukaryota</taxon>
        <taxon>Viridiplantae</taxon>
        <taxon>Chlorophyta</taxon>
        <taxon>core chlorophytes</taxon>
        <taxon>Chlorophyceae</taxon>
        <taxon>CS clade</taxon>
        <taxon>Chlamydomonadales</taxon>
        <taxon>Volvocaceae</taxon>
        <taxon>Pleodorina</taxon>
    </lineage>
</organism>
<feature type="compositionally biased region" description="Basic and acidic residues" evidence="1">
    <location>
        <begin position="472"/>
        <end position="490"/>
    </location>
</feature>
<feature type="region of interest" description="Disordered" evidence="1">
    <location>
        <begin position="771"/>
        <end position="794"/>
    </location>
</feature>
<evidence type="ECO:0000313" key="2">
    <source>
        <dbReference type="EMBL" id="GLC60108.1"/>
    </source>
</evidence>
<sequence>MSCNPTAQLTPAAPCPTPPGWIPHHRRPHRRRCGAPTANRTTPAPHHHHHHHLQTAASGAATPQSGRGAAASVRTAAALPHSAQFPPRPLHRSSNDLRCYERPSLVRSGCGATRRGPAALLARAAAGAERREQAARCGALHRQESPDAGGGGTTDAASAAAAAAAAAAGPSHRGAAGAPTPSSSQRSGGTTGAAPRRPPAEQQVRTRRGPTDPTRRPAGRSSLRPDGALDRGQASAARAGPTTGGVDGRLDYRGGGGGHHDPRVAPASFLVRNVRSWSEAEQLLDVAGGPEGRPPPRQQLDLLLQSRRFRDHSTAGGRGGGGGGDDAAAGGAAGFGDWGLEADVGAAAGGRGSGAVRSPAAAAAAVAPAAAGADDDDGALWVDFDEAADFAVPVGEAVSAAQPPPLSSSSRGGGWAAQSRGSPPATGAAEDARWQADWELEWEVQVQRHARWLVEPPPPSLTRPSEGAGPGRRPERERELRPTAEAEAEARTAAAVMLPGHAAAAEAAASGPSGRRYSVSSTAAAEAAGLTRFSPIPPMAPPAGRAAPPGLLYAGRAAAAAEATASELSGGRLGPQSATPHLSRQQQQEQEQWRPFTGEARMGARAMERPAAAPRRGAGGGGLASIAGDRTDGAALAAEVLLRVVNDAAIVQPEAWTSDEVAVLLRRATKLTYRYPGLLPATAGGGQKQPPAAAAAAAAPSPQPSYKRNSAVGILPPSVARGATTRPGTRVPNADYGVAAGMGSGGVIGSQLRVRLQQLLLRIDGMLTVQPPGAQGPSAELGRDADAVSAGGARSPAGAAATAAAAAAATLSASAAAAAVWAAAALRLRLSPEGDVRQRLLEELRPRPRWRRLARGGARLLRRRRGPSRTQPQPQRRGPPPLGAGEVADVLWGFAVLGLQMSRPQLNRALRAVSDPRPTRTLFLLRPTCNARTARTSTRSSSTSTSRSLPPPTGAATASPAPRPAAAAAVGGGQLRGATTATTTGSAAEAEVELAEGRGGVSGGGAWGGHGGRWPRVSERGLAGLRPSQLTAVAWAAVQLSEAAGRQEEEEEGGVTRVWAARLFAGTQTRLSRLSPSQLVDLMWSVGRGRRLPTGPWRRAMAAALLAAAPRLVPWQVARAAAAFAKLRVPVPYNLSAALLSALHRCLTASQPSDVAALVWALPYITYPYTQLYVRRHRRLLLDLAIATQPSLPSLEPPQLVQLADGFARLGQLPGAEWMRLHREACIRLKPRFSESNRRKIRQAYAVMLGL</sequence>
<dbReference type="AlphaFoldDB" id="A0A9W6BXW3"/>
<feature type="region of interest" description="Disordered" evidence="1">
    <location>
        <begin position="680"/>
        <end position="707"/>
    </location>
</feature>
<feature type="compositionally biased region" description="Low complexity" evidence="1">
    <location>
        <begin position="976"/>
        <end position="989"/>
    </location>
</feature>
<dbReference type="Proteomes" id="UP001165080">
    <property type="component" value="Unassembled WGS sequence"/>
</dbReference>
<feature type="region of interest" description="Disordered" evidence="1">
    <location>
        <begin position="133"/>
        <end position="264"/>
    </location>
</feature>
<feature type="region of interest" description="Disordered" evidence="1">
    <location>
        <begin position="565"/>
        <end position="594"/>
    </location>
</feature>
<accession>A0A9W6BXW3</accession>
<protein>
    <submittedName>
        <fullName evidence="2">Uncharacterized protein</fullName>
    </submittedName>
</protein>
<keyword evidence="3" id="KW-1185">Reference proteome</keyword>
<reference evidence="2 3" key="1">
    <citation type="journal article" date="2023" name="Commun. Biol.">
        <title>Reorganization of the ancestral sex-determining regions during the evolution of trioecy in Pleodorina starrii.</title>
        <authorList>
            <person name="Takahashi K."/>
            <person name="Suzuki S."/>
            <person name="Kawai-Toyooka H."/>
            <person name="Yamamoto K."/>
            <person name="Hamaji T."/>
            <person name="Ootsuki R."/>
            <person name="Yamaguchi H."/>
            <person name="Kawachi M."/>
            <person name="Higashiyama T."/>
            <person name="Nozaki H."/>
        </authorList>
    </citation>
    <scope>NUCLEOTIDE SEQUENCE [LARGE SCALE GENOMIC DNA]</scope>
    <source>
        <strain evidence="2 3">NIES-4479</strain>
    </source>
</reference>
<feature type="compositionally biased region" description="Low complexity" evidence="1">
    <location>
        <begin position="931"/>
        <end position="969"/>
    </location>
</feature>
<feature type="compositionally biased region" description="Basic and acidic residues" evidence="1">
    <location>
        <begin position="248"/>
        <end position="263"/>
    </location>
</feature>
<feature type="region of interest" description="Disordered" evidence="1">
    <location>
        <begin position="453"/>
        <end position="490"/>
    </location>
</feature>
<comment type="caution">
    <text evidence="2">The sequence shown here is derived from an EMBL/GenBank/DDBJ whole genome shotgun (WGS) entry which is preliminary data.</text>
</comment>
<dbReference type="OrthoDB" id="552105at2759"/>
<feature type="compositionally biased region" description="Low complexity" evidence="1">
    <location>
        <begin position="65"/>
        <end position="78"/>
    </location>
</feature>
<evidence type="ECO:0000256" key="1">
    <source>
        <dbReference type="SAM" id="MobiDB-lite"/>
    </source>
</evidence>
<name>A0A9W6BXW3_9CHLO</name>
<feature type="region of interest" description="Disordered" evidence="1">
    <location>
        <begin position="399"/>
        <end position="432"/>
    </location>
</feature>
<feature type="compositionally biased region" description="Basic residues" evidence="1">
    <location>
        <begin position="855"/>
        <end position="867"/>
    </location>
</feature>
<feature type="region of interest" description="Disordered" evidence="1">
    <location>
        <begin position="1"/>
        <end position="96"/>
    </location>
</feature>